<protein>
    <submittedName>
        <fullName evidence="3">Uncharacterized protein</fullName>
    </submittedName>
</protein>
<feature type="transmembrane region" description="Helical" evidence="2">
    <location>
        <begin position="270"/>
        <end position="287"/>
    </location>
</feature>
<feature type="transmembrane region" description="Helical" evidence="2">
    <location>
        <begin position="510"/>
        <end position="529"/>
    </location>
</feature>
<dbReference type="GO" id="GO:0005254">
    <property type="term" value="F:chloride channel activity"/>
    <property type="evidence" value="ECO:0007669"/>
    <property type="project" value="InterPro"/>
</dbReference>
<feature type="region of interest" description="Disordered" evidence="1">
    <location>
        <begin position="465"/>
        <end position="501"/>
    </location>
</feature>
<feature type="transmembrane region" description="Helical" evidence="2">
    <location>
        <begin position="307"/>
        <end position="326"/>
    </location>
</feature>
<accession>A0AAD3CVC5</accession>
<dbReference type="AlphaFoldDB" id="A0AAD3CVC5"/>
<comment type="caution">
    <text evidence="3">The sequence shown here is derived from an EMBL/GenBank/DDBJ whole genome shotgun (WGS) entry which is preliminary data.</text>
</comment>
<evidence type="ECO:0000256" key="2">
    <source>
        <dbReference type="SAM" id="Phobius"/>
    </source>
</evidence>
<feature type="transmembrane region" description="Helical" evidence="2">
    <location>
        <begin position="70"/>
        <end position="90"/>
    </location>
</feature>
<evidence type="ECO:0000256" key="1">
    <source>
        <dbReference type="SAM" id="MobiDB-lite"/>
    </source>
</evidence>
<feature type="transmembrane region" description="Helical" evidence="2">
    <location>
        <begin position="102"/>
        <end position="123"/>
    </location>
</feature>
<evidence type="ECO:0000313" key="3">
    <source>
        <dbReference type="EMBL" id="GFH51254.1"/>
    </source>
</evidence>
<dbReference type="Proteomes" id="UP001054902">
    <property type="component" value="Unassembled WGS sequence"/>
</dbReference>
<gene>
    <name evidence="3" type="ORF">CTEN210_07730</name>
</gene>
<reference evidence="3 4" key="1">
    <citation type="journal article" date="2021" name="Sci. Rep.">
        <title>The genome of the diatom Chaetoceros tenuissimus carries an ancient integrated fragment of an extant virus.</title>
        <authorList>
            <person name="Hongo Y."/>
            <person name="Kimura K."/>
            <person name="Takaki Y."/>
            <person name="Yoshida Y."/>
            <person name="Baba S."/>
            <person name="Kobayashi G."/>
            <person name="Nagasaki K."/>
            <person name="Hano T."/>
            <person name="Tomaru Y."/>
        </authorList>
    </citation>
    <scope>NUCLEOTIDE SEQUENCE [LARGE SCALE GENOMIC DNA]</scope>
    <source>
        <strain evidence="3 4">NIES-3715</strain>
    </source>
</reference>
<keyword evidence="2" id="KW-0812">Transmembrane</keyword>
<proteinExistence type="predicted"/>
<dbReference type="InterPro" id="IPR021134">
    <property type="entry name" value="Bestrophin-like"/>
</dbReference>
<sequence>MTSEAEIPKSTSMVDKGESFRRHDGTLSIKRPNWKKINSIEEKRREILKRVEKPAWRILFYRSGTCLKGLALDPLIYITLAVYIGIRVYARLSKDEPADLEIWGKSNIAVLGGFLSFFLVLFVNQTNTRFLEMYGFSKAASGRTQDVAGMASTQFPQELAENIIRHMNAAHVAGYCGLGGPYSKKHFFDHYNKEWNMLTEKEMDQLAHYDWNDGSDVLKELCTWCQRDVGLAKKLGHIDSMEAVELHTRIVAFRAAMDGIYDYCDQPPHFFYIHFLCLLSAFYLPIFAIDNGFKGGWGAYSSIGIEILNGIIVLLQCIFVIGLRLIGQKMADPYGDDHEDLSVKTYVETTLHICRIIFTTEGSLLNKLLNIRIAVERPRPSIRLLHCAWQEPFMMKSNFLLLSLISVQSSLAYAFSLVHTRKAAINTQRISYKLKSKQHSYQVPNYVQDSFRLLMTAGDDDGWGDDAKLSTSPSSSQEDELESLRAQVSSKTKNDKQNQIAGDDNTERDLFIPIFAIVSLVGLFGAYGYEMLRLYSRGELYLPWN</sequence>
<keyword evidence="2" id="KW-1133">Transmembrane helix</keyword>
<evidence type="ECO:0000313" key="4">
    <source>
        <dbReference type="Proteomes" id="UP001054902"/>
    </source>
</evidence>
<keyword evidence="2" id="KW-0472">Membrane</keyword>
<dbReference type="Pfam" id="PF01062">
    <property type="entry name" value="Bestrophin"/>
    <property type="match status" value="1"/>
</dbReference>
<name>A0AAD3CVC5_9STRA</name>
<dbReference type="EMBL" id="BLLK01000045">
    <property type="protein sequence ID" value="GFH51254.1"/>
    <property type="molecule type" value="Genomic_DNA"/>
</dbReference>
<keyword evidence="4" id="KW-1185">Reference proteome</keyword>
<organism evidence="3 4">
    <name type="scientific">Chaetoceros tenuissimus</name>
    <dbReference type="NCBI Taxonomy" id="426638"/>
    <lineage>
        <taxon>Eukaryota</taxon>
        <taxon>Sar</taxon>
        <taxon>Stramenopiles</taxon>
        <taxon>Ochrophyta</taxon>
        <taxon>Bacillariophyta</taxon>
        <taxon>Coscinodiscophyceae</taxon>
        <taxon>Chaetocerotophycidae</taxon>
        <taxon>Chaetocerotales</taxon>
        <taxon>Chaetocerotaceae</taxon>
        <taxon>Chaetoceros</taxon>
    </lineage>
</organism>